<evidence type="ECO:0000256" key="1">
    <source>
        <dbReference type="SAM" id="SignalP"/>
    </source>
</evidence>
<dbReference type="InterPro" id="IPR029476">
    <property type="entry name" value="DNase_NucA_NucB"/>
</dbReference>
<keyword evidence="1" id="KW-0732">Signal</keyword>
<dbReference type="Pfam" id="PF14040">
    <property type="entry name" value="DNase_NucA_NucB"/>
    <property type="match status" value="1"/>
</dbReference>
<feature type="signal peptide" evidence="1">
    <location>
        <begin position="1"/>
        <end position="27"/>
    </location>
</feature>
<evidence type="ECO:0000313" key="3">
    <source>
        <dbReference type="EMBL" id="SFW73267.1"/>
    </source>
</evidence>
<evidence type="ECO:0000259" key="2">
    <source>
        <dbReference type="Pfam" id="PF14040"/>
    </source>
</evidence>
<feature type="chain" id="PRO_5011955978" evidence="1">
    <location>
        <begin position="28"/>
        <end position="399"/>
    </location>
</feature>
<reference evidence="4" key="1">
    <citation type="submission" date="2016-11" db="EMBL/GenBank/DDBJ databases">
        <authorList>
            <person name="Varghese N."/>
            <person name="Submissions S."/>
        </authorList>
    </citation>
    <scope>NUCLEOTIDE SEQUENCE [LARGE SCALE GENOMIC DNA]</scope>
    <source>
        <strain evidence="4">DSM 44671</strain>
    </source>
</reference>
<name>A0A1K1RLX1_9PSEU</name>
<protein>
    <submittedName>
        <fullName evidence="3">Deoxyribonuclease NucA/NucB</fullName>
    </submittedName>
</protein>
<feature type="domain" description="Deoxyribonuclease NucA/NucB" evidence="2">
    <location>
        <begin position="307"/>
        <end position="397"/>
    </location>
</feature>
<dbReference type="Proteomes" id="UP000182740">
    <property type="component" value="Unassembled WGS sequence"/>
</dbReference>
<dbReference type="AlphaFoldDB" id="A0A1K1RLX1"/>
<sequence>MRARPLKLAGVLTLAVALLVSPQTVSASTTTGTLAQPTAVEYTADSRLNDADLPTDPVTFDECEQNYTAPGPYWFKNRFNICRTVILQIIYRKLENGVPTEVGRGYFRSTLIGIAQDKESRIRFGLRVKYVTTDGEEISDGHLTFGLECFNNDPQRTSVCDHPAEPVDRTVAEWHAGVDPLYWDATTTTTTVPEEKYKTESRGFFSFDLVESSIFVGPPDVVRQPQEFFRCDSASYATRGSRCVFTSVTPTLVFDLNDPTYHESAAFIKDAQEDLTQINPRLVGKKVPGRSGEQTLTYLHPSYDVGNTKTGSRSKVRRVCKADSGARYTKDANGNARQCDEYPFASTYQNSARVDESTVWSFAAKAIAASHNEAGGRLLASWYGREHMLDGDGFYVVVR</sequence>
<organism evidence="3 4">
    <name type="scientific">Amycolatopsis australiensis</name>
    <dbReference type="NCBI Taxonomy" id="546364"/>
    <lineage>
        <taxon>Bacteria</taxon>
        <taxon>Bacillati</taxon>
        <taxon>Actinomycetota</taxon>
        <taxon>Actinomycetes</taxon>
        <taxon>Pseudonocardiales</taxon>
        <taxon>Pseudonocardiaceae</taxon>
        <taxon>Amycolatopsis</taxon>
    </lineage>
</organism>
<proteinExistence type="predicted"/>
<keyword evidence="4" id="KW-1185">Reference proteome</keyword>
<dbReference type="EMBL" id="FPJG01000006">
    <property type="protein sequence ID" value="SFW73267.1"/>
    <property type="molecule type" value="Genomic_DNA"/>
</dbReference>
<accession>A0A1K1RLX1</accession>
<gene>
    <name evidence="3" type="ORF">SAMN04489730_3585</name>
</gene>
<dbReference type="STRING" id="546364.SAMN04489730_3585"/>
<evidence type="ECO:0000313" key="4">
    <source>
        <dbReference type="Proteomes" id="UP000182740"/>
    </source>
</evidence>